<evidence type="ECO:0000256" key="1">
    <source>
        <dbReference type="SAM" id="Coils"/>
    </source>
</evidence>
<feature type="region of interest" description="Disordered" evidence="2">
    <location>
        <begin position="267"/>
        <end position="327"/>
    </location>
</feature>
<proteinExistence type="predicted"/>
<feature type="compositionally biased region" description="Basic and acidic residues" evidence="2">
    <location>
        <begin position="290"/>
        <end position="318"/>
    </location>
</feature>
<accession>A0A371G380</accession>
<reference evidence="4" key="1">
    <citation type="submission" date="2018-05" db="EMBL/GenBank/DDBJ databases">
        <title>Draft genome of Mucuna pruriens seed.</title>
        <authorList>
            <person name="Nnadi N.E."/>
            <person name="Vos R."/>
            <person name="Hasami M.H."/>
            <person name="Devisetty U.K."/>
            <person name="Aguiy J.C."/>
        </authorList>
    </citation>
    <scope>NUCLEOTIDE SEQUENCE [LARGE SCALE GENOMIC DNA]</scope>
    <source>
        <strain evidence="4">JCA_2017</strain>
    </source>
</reference>
<protein>
    <recommendedName>
        <fullName evidence="3">Transposase (putative) gypsy type domain-containing protein</fullName>
    </recommendedName>
</protein>
<dbReference type="InterPro" id="IPR007321">
    <property type="entry name" value="Transposase_28"/>
</dbReference>
<keyword evidence="5" id="KW-1185">Reference proteome</keyword>
<evidence type="ECO:0000259" key="3">
    <source>
        <dbReference type="Pfam" id="PF04195"/>
    </source>
</evidence>
<dbReference type="SUPFAM" id="SSF57997">
    <property type="entry name" value="Tropomyosin"/>
    <property type="match status" value="1"/>
</dbReference>
<dbReference type="PANTHER" id="PTHR31099">
    <property type="entry name" value="OS06G0165300 PROTEIN"/>
    <property type="match status" value="1"/>
</dbReference>
<evidence type="ECO:0000313" key="5">
    <source>
        <dbReference type="Proteomes" id="UP000257109"/>
    </source>
</evidence>
<name>A0A371G380_MUCPR</name>
<gene>
    <name evidence="4" type="ORF">CR513_33927</name>
</gene>
<feature type="non-terminal residue" evidence="4">
    <location>
        <position position="1"/>
    </location>
</feature>
<organism evidence="4 5">
    <name type="scientific">Mucuna pruriens</name>
    <name type="common">Velvet bean</name>
    <name type="synonym">Dolichos pruriens</name>
    <dbReference type="NCBI Taxonomy" id="157652"/>
    <lineage>
        <taxon>Eukaryota</taxon>
        <taxon>Viridiplantae</taxon>
        <taxon>Streptophyta</taxon>
        <taxon>Embryophyta</taxon>
        <taxon>Tracheophyta</taxon>
        <taxon>Spermatophyta</taxon>
        <taxon>Magnoliopsida</taxon>
        <taxon>eudicotyledons</taxon>
        <taxon>Gunneridae</taxon>
        <taxon>Pentapetalae</taxon>
        <taxon>rosids</taxon>
        <taxon>fabids</taxon>
        <taxon>Fabales</taxon>
        <taxon>Fabaceae</taxon>
        <taxon>Papilionoideae</taxon>
        <taxon>50 kb inversion clade</taxon>
        <taxon>NPAAA clade</taxon>
        <taxon>indigoferoid/millettioid clade</taxon>
        <taxon>Phaseoleae</taxon>
        <taxon>Mucuna</taxon>
    </lineage>
</organism>
<evidence type="ECO:0000256" key="2">
    <source>
        <dbReference type="SAM" id="MobiDB-lite"/>
    </source>
</evidence>
<evidence type="ECO:0000313" key="4">
    <source>
        <dbReference type="EMBL" id="RDX84951.1"/>
    </source>
</evidence>
<dbReference type="OrthoDB" id="685909at2759"/>
<dbReference type="PANTHER" id="PTHR31099:SF28">
    <property type="entry name" value="F5J5.12"/>
    <property type="match status" value="1"/>
</dbReference>
<dbReference type="Gene3D" id="1.10.287.1490">
    <property type="match status" value="1"/>
</dbReference>
<dbReference type="Proteomes" id="UP000257109">
    <property type="component" value="Unassembled WGS sequence"/>
</dbReference>
<dbReference type="Pfam" id="PF04195">
    <property type="entry name" value="Transposase_28"/>
    <property type="match status" value="1"/>
</dbReference>
<sequence length="591" mass="64879">MAKAICQKGPWSVHVSPSRAGESVNIGSSTEGKPCFYLYDTLHSKLGIRLPFSHFERAVLQALNVAPTQLHPNGWAYVKAFELLCEDLGKAPSLSVFFWFYTVKKTEKVGWLSLCNRPKCKLFQPFLASYKKFKSQFFKVTPGDVGPNLLVDRAGQPFFPLSWTHQLAVSITVNLEDLDKWEKDFAKELGELPLLPSAKIIKADDYSSSVLRELKKKAAERAEKAKQPTTTVEPIVAVEPSSQQANADSSSDMASLVVVRENALEPTVDEVDELGNGSPMRFDESPQEVGEERPTKHRHVEESTVAEEHTAERVEVEGAPRSSPDFQWDSLLSGVPSSSARGPPLLLGQAVDRGLGPSENNKVKELGVAGTCKIVQQHAAYALIFAKAVEKEFGKLESRSRSSEERAAKFEANFLHASKACAEANIKINSYRSATASLEEDLQRTIAKNKDLAGANYELDMAVGYANNRADVLQCKIEDLESSLLGLREELASAQSSLKQASEDVLSHDETIRCLKQTIEAQNQIIEEQEGAVIKMGGDIVEQFEAGFAKAFGQVHFLHPSIDVSEADPFKDLIDGQLILVPTPPSSPAPQ</sequence>
<feature type="coiled-coil region" evidence="1">
    <location>
        <begin position="470"/>
        <end position="532"/>
    </location>
</feature>
<comment type="caution">
    <text evidence="4">The sequence shown here is derived from an EMBL/GenBank/DDBJ whole genome shotgun (WGS) entry which is preliminary data.</text>
</comment>
<dbReference type="EMBL" id="QJKJ01006904">
    <property type="protein sequence ID" value="RDX84951.1"/>
    <property type="molecule type" value="Genomic_DNA"/>
</dbReference>
<keyword evidence="1" id="KW-0175">Coiled coil</keyword>
<dbReference type="AlphaFoldDB" id="A0A371G380"/>
<feature type="domain" description="Transposase (putative) gypsy type" evidence="3">
    <location>
        <begin position="46"/>
        <end position="104"/>
    </location>
</feature>